<organism evidence="1">
    <name type="scientific">Anguilla anguilla</name>
    <name type="common">European freshwater eel</name>
    <name type="synonym">Muraena anguilla</name>
    <dbReference type="NCBI Taxonomy" id="7936"/>
    <lineage>
        <taxon>Eukaryota</taxon>
        <taxon>Metazoa</taxon>
        <taxon>Chordata</taxon>
        <taxon>Craniata</taxon>
        <taxon>Vertebrata</taxon>
        <taxon>Euteleostomi</taxon>
        <taxon>Actinopterygii</taxon>
        <taxon>Neopterygii</taxon>
        <taxon>Teleostei</taxon>
        <taxon>Anguilliformes</taxon>
        <taxon>Anguillidae</taxon>
        <taxon>Anguilla</taxon>
    </lineage>
</organism>
<name>A0A0E9U2G1_ANGAN</name>
<sequence>MLAFTQRRAWSPVQDP</sequence>
<accession>A0A0E9U2G1</accession>
<reference evidence="1" key="2">
    <citation type="journal article" date="2015" name="Fish Shellfish Immunol.">
        <title>Early steps in the European eel (Anguilla anguilla)-Vibrio vulnificus interaction in the gills: Role of the RtxA13 toxin.</title>
        <authorList>
            <person name="Callol A."/>
            <person name="Pajuelo D."/>
            <person name="Ebbesson L."/>
            <person name="Teles M."/>
            <person name="MacKenzie S."/>
            <person name="Amaro C."/>
        </authorList>
    </citation>
    <scope>NUCLEOTIDE SEQUENCE</scope>
</reference>
<evidence type="ECO:0000313" key="1">
    <source>
        <dbReference type="EMBL" id="JAH59991.1"/>
    </source>
</evidence>
<reference evidence="1" key="1">
    <citation type="submission" date="2014-11" db="EMBL/GenBank/DDBJ databases">
        <authorList>
            <person name="Amaro Gonzalez C."/>
        </authorList>
    </citation>
    <scope>NUCLEOTIDE SEQUENCE</scope>
</reference>
<proteinExistence type="predicted"/>
<dbReference type="EMBL" id="GBXM01048586">
    <property type="protein sequence ID" value="JAH59991.1"/>
    <property type="molecule type" value="Transcribed_RNA"/>
</dbReference>
<dbReference type="AlphaFoldDB" id="A0A0E9U2G1"/>
<protein>
    <submittedName>
        <fullName evidence="1">Uncharacterized protein</fullName>
    </submittedName>
</protein>